<dbReference type="RefSeq" id="WP_279675216.1">
    <property type="nucleotide sequence ID" value="NZ_CP122566.1"/>
</dbReference>
<dbReference type="FunFam" id="1.10.510.10:FF:000021">
    <property type="entry name" value="Serine/threonine protein kinase"/>
    <property type="match status" value="1"/>
</dbReference>
<dbReference type="InterPro" id="IPR000719">
    <property type="entry name" value="Prot_kinase_dom"/>
</dbReference>
<evidence type="ECO:0000313" key="12">
    <source>
        <dbReference type="EMBL" id="WGH93990.1"/>
    </source>
</evidence>
<dbReference type="PANTHER" id="PTHR43289">
    <property type="entry name" value="MITOGEN-ACTIVATED PROTEIN KINASE KINASE KINASE 20-RELATED"/>
    <property type="match status" value="1"/>
</dbReference>
<organism evidence="12 13">
    <name type="scientific">Auritidibacter ignavus</name>
    <dbReference type="NCBI Taxonomy" id="678932"/>
    <lineage>
        <taxon>Bacteria</taxon>
        <taxon>Bacillati</taxon>
        <taxon>Actinomycetota</taxon>
        <taxon>Actinomycetes</taxon>
        <taxon>Micrococcales</taxon>
        <taxon>Micrococcaceae</taxon>
        <taxon>Auritidibacter</taxon>
    </lineage>
</organism>
<evidence type="ECO:0000256" key="10">
    <source>
        <dbReference type="SAM" id="Phobius"/>
    </source>
</evidence>
<dbReference type="SMART" id="SM00220">
    <property type="entry name" value="S_TKc"/>
    <property type="match status" value="1"/>
</dbReference>
<feature type="region of interest" description="Disordered" evidence="9">
    <location>
        <begin position="349"/>
        <end position="420"/>
    </location>
</feature>
<evidence type="ECO:0000256" key="8">
    <source>
        <dbReference type="ARBA" id="ARBA00048679"/>
    </source>
</evidence>
<dbReference type="EMBL" id="CP122566">
    <property type="protein sequence ID" value="WGH93990.1"/>
    <property type="molecule type" value="Genomic_DNA"/>
</dbReference>
<dbReference type="GO" id="GO:0045717">
    <property type="term" value="P:negative regulation of fatty acid biosynthetic process"/>
    <property type="evidence" value="ECO:0007669"/>
    <property type="project" value="UniProtKB-ARBA"/>
</dbReference>
<dbReference type="InterPro" id="IPR008271">
    <property type="entry name" value="Ser/Thr_kinase_AS"/>
</dbReference>
<dbReference type="AlphaFoldDB" id="A0AAJ6DCT3"/>
<dbReference type="CDD" id="cd14014">
    <property type="entry name" value="STKc_PknB_like"/>
    <property type="match status" value="1"/>
</dbReference>
<accession>A0AAJ6DCT3</accession>
<feature type="compositionally biased region" description="Low complexity" evidence="9">
    <location>
        <begin position="402"/>
        <end position="417"/>
    </location>
</feature>
<keyword evidence="13" id="KW-1185">Reference proteome</keyword>
<evidence type="ECO:0000256" key="1">
    <source>
        <dbReference type="ARBA" id="ARBA00012513"/>
    </source>
</evidence>
<keyword evidence="10" id="KW-0472">Membrane</keyword>
<keyword evidence="3" id="KW-0808">Transferase</keyword>
<keyword evidence="6" id="KW-0067">ATP-binding</keyword>
<dbReference type="Pfam" id="PF00069">
    <property type="entry name" value="Pkinase"/>
    <property type="match status" value="1"/>
</dbReference>
<evidence type="ECO:0000256" key="4">
    <source>
        <dbReference type="ARBA" id="ARBA00022741"/>
    </source>
</evidence>
<keyword evidence="5 12" id="KW-0418">Kinase</keyword>
<keyword evidence="10" id="KW-0812">Transmembrane</keyword>
<feature type="region of interest" description="Disordered" evidence="9">
    <location>
        <begin position="304"/>
        <end position="334"/>
    </location>
</feature>
<dbReference type="Gene3D" id="1.10.510.10">
    <property type="entry name" value="Transferase(Phosphotransferase) domain 1"/>
    <property type="match status" value="1"/>
</dbReference>
<dbReference type="PROSITE" id="PS50011">
    <property type="entry name" value="PROTEIN_KINASE_DOM"/>
    <property type="match status" value="1"/>
</dbReference>
<sequence length="508" mass="54330">MTSSAQDTLIGVLVDDRYRILDRLARGGMSTVYRALDTRLDREVALKVLYPHLAEDRALVARFEQEAKTAAKLSHPNVVNVYDQGEGRTPTGTVVYLAMEYVSGFTLRTVAARQGALKPDTAMTYLTAMVRGIAAAHQAGLIHRDIKPENVLVCPEDGRIKVADFGLARAATQHTGTGATLMGTVAYISPELVSGKKADQRSDVYATGIVAYELLTGRQPFVGDTAVQVAFQHVNARVPSPANLVPELPELLVDFVLACTEPTPEDRPHDALEMLTMLDAVQQSLDALGHPALSPRQVVQDSAGIVLPTPPTSPPSQQQPTPAHPSSISPEDDATAVVAPETDATVPVTSAPVSAHDDDATQQPQHPSATTQRWVADSPEVMPPADRTTIYAQATPRPPETTPSAAAPQPSSMMATPRQPRLKGRALTPTHRLSQPEPLRGLMISIVIVMLAAVALLVGWMLAGHLFLSTNLGIPALSAQAEVPVRAEMDSIPPETWCKFSTVSEGDN</sequence>
<dbReference type="PROSITE" id="PS00108">
    <property type="entry name" value="PROTEIN_KINASE_ST"/>
    <property type="match status" value="1"/>
</dbReference>
<evidence type="ECO:0000256" key="6">
    <source>
        <dbReference type="ARBA" id="ARBA00022840"/>
    </source>
</evidence>
<dbReference type="InterPro" id="IPR011009">
    <property type="entry name" value="Kinase-like_dom_sf"/>
</dbReference>
<dbReference type="Proteomes" id="UP001224674">
    <property type="component" value="Chromosome"/>
</dbReference>
<gene>
    <name evidence="12" type="ORF">QDX21_04110</name>
</gene>
<feature type="domain" description="Protein kinase" evidence="11">
    <location>
        <begin position="18"/>
        <end position="293"/>
    </location>
</feature>
<evidence type="ECO:0000259" key="11">
    <source>
        <dbReference type="PROSITE" id="PS50011"/>
    </source>
</evidence>
<comment type="catalytic activity">
    <reaction evidence="7">
        <text>L-threonyl-[protein] + ATP = O-phospho-L-threonyl-[protein] + ADP + H(+)</text>
        <dbReference type="Rhea" id="RHEA:46608"/>
        <dbReference type="Rhea" id="RHEA-COMP:11060"/>
        <dbReference type="Rhea" id="RHEA-COMP:11605"/>
        <dbReference type="ChEBI" id="CHEBI:15378"/>
        <dbReference type="ChEBI" id="CHEBI:30013"/>
        <dbReference type="ChEBI" id="CHEBI:30616"/>
        <dbReference type="ChEBI" id="CHEBI:61977"/>
        <dbReference type="ChEBI" id="CHEBI:456216"/>
        <dbReference type="EC" id="2.7.11.1"/>
    </reaction>
</comment>
<dbReference type="Gene3D" id="3.30.200.20">
    <property type="entry name" value="Phosphorylase Kinase, domain 1"/>
    <property type="match status" value="1"/>
</dbReference>
<dbReference type="GO" id="GO:0005524">
    <property type="term" value="F:ATP binding"/>
    <property type="evidence" value="ECO:0007669"/>
    <property type="project" value="UniProtKB-KW"/>
</dbReference>
<feature type="transmembrane region" description="Helical" evidence="10">
    <location>
        <begin position="442"/>
        <end position="463"/>
    </location>
</feature>
<evidence type="ECO:0000256" key="2">
    <source>
        <dbReference type="ARBA" id="ARBA00022527"/>
    </source>
</evidence>
<dbReference type="EC" id="2.7.11.1" evidence="1"/>
<proteinExistence type="predicted"/>
<keyword evidence="4" id="KW-0547">Nucleotide-binding</keyword>
<evidence type="ECO:0000313" key="13">
    <source>
        <dbReference type="Proteomes" id="UP001224674"/>
    </source>
</evidence>
<evidence type="ECO:0000256" key="7">
    <source>
        <dbReference type="ARBA" id="ARBA00047899"/>
    </source>
</evidence>
<protein>
    <recommendedName>
        <fullName evidence="1">non-specific serine/threonine protein kinase</fullName>
        <ecNumber evidence="1">2.7.11.1</ecNumber>
    </recommendedName>
</protein>
<dbReference type="FunFam" id="3.30.200.20:FF:000035">
    <property type="entry name" value="Serine/threonine protein kinase Stk1"/>
    <property type="match status" value="1"/>
</dbReference>
<evidence type="ECO:0000256" key="3">
    <source>
        <dbReference type="ARBA" id="ARBA00022679"/>
    </source>
</evidence>
<dbReference type="PANTHER" id="PTHR43289:SF34">
    <property type="entry name" value="SERINE_THREONINE-PROTEIN KINASE YBDM-RELATED"/>
    <property type="match status" value="1"/>
</dbReference>
<name>A0AAJ6DCT3_9MICC</name>
<dbReference type="SUPFAM" id="SSF56112">
    <property type="entry name" value="Protein kinase-like (PK-like)"/>
    <property type="match status" value="1"/>
</dbReference>
<keyword evidence="10" id="KW-1133">Transmembrane helix</keyword>
<evidence type="ECO:0000256" key="5">
    <source>
        <dbReference type="ARBA" id="ARBA00022777"/>
    </source>
</evidence>
<keyword evidence="2" id="KW-0723">Serine/threonine-protein kinase</keyword>
<reference evidence="12 13" key="1">
    <citation type="submission" date="2023-03" db="EMBL/GenBank/DDBJ databases">
        <title>Complete genome sequences of several Auritidibacter ignavus strains isolated from ear infections.</title>
        <authorList>
            <person name="Baehr T."/>
            <person name="Baumhoegger A.M."/>
        </authorList>
    </citation>
    <scope>NUCLEOTIDE SEQUENCE [LARGE SCALE GENOMIC DNA]</scope>
    <source>
        <strain evidence="12 13">BABAE-6</strain>
    </source>
</reference>
<feature type="compositionally biased region" description="Polar residues" evidence="9">
    <location>
        <begin position="361"/>
        <end position="373"/>
    </location>
</feature>
<dbReference type="GO" id="GO:0004674">
    <property type="term" value="F:protein serine/threonine kinase activity"/>
    <property type="evidence" value="ECO:0007669"/>
    <property type="project" value="UniProtKB-KW"/>
</dbReference>
<comment type="catalytic activity">
    <reaction evidence="8">
        <text>L-seryl-[protein] + ATP = O-phospho-L-seryl-[protein] + ADP + H(+)</text>
        <dbReference type="Rhea" id="RHEA:17989"/>
        <dbReference type="Rhea" id="RHEA-COMP:9863"/>
        <dbReference type="Rhea" id="RHEA-COMP:11604"/>
        <dbReference type="ChEBI" id="CHEBI:15378"/>
        <dbReference type="ChEBI" id="CHEBI:29999"/>
        <dbReference type="ChEBI" id="CHEBI:30616"/>
        <dbReference type="ChEBI" id="CHEBI:83421"/>
        <dbReference type="ChEBI" id="CHEBI:456216"/>
        <dbReference type="EC" id="2.7.11.1"/>
    </reaction>
</comment>
<feature type="compositionally biased region" description="Low complexity" evidence="9">
    <location>
        <begin position="315"/>
        <end position="327"/>
    </location>
</feature>
<evidence type="ECO:0000256" key="9">
    <source>
        <dbReference type="SAM" id="MobiDB-lite"/>
    </source>
</evidence>